<evidence type="ECO:0000259" key="2">
    <source>
        <dbReference type="PROSITE" id="PS51671"/>
    </source>
</evidence>
<keyword evidence="4" id="KW-1185">Reference proteome</keyword>
<evidence type="ECO:0000313" key="3">
    <source>
        <dbReference type="EMBL" id="KAH9324878.1"/>
    </source>
</evidence>
<dbReference type="CDD" id="cd04897">
    <property type="entry name" value="ACT_ACR_3"/>
    <property type="match status" value="1"/>
</dbReference>
<keyword evidence="1" id="KW-0677">Repeat</keyword>
<feature type="domain" description="ACT" evidence="2">
    <location>
        <begin position="337"/>
        <end position="416"/>
    </location>
</feature>
<comment type="caution">
    <text evidence="3">The sequence shown here is derived from an EMBL/GenBank/DDBJ whole genome shotgun (WGS) entry which is preliminary data.</text>
</comment>
<dbReference type="PANTHER" id="PTHR31096">
    <property type="entry name" value="ACT DOMAIN-CONTAINING PROTEIN ACR4-RELATED"/>
    <property type="match status" value="1"/>
</dbReference>
<dbReference type="Pfam" id="PF24931">
    <property type="entry name" value="ACT_ACR9_3rd"/>
    <property type="match status" value="1"/>
</dbReference>
<accession>A0AA38GMU9</accession>
<dbReference type="AlphaFoldDB" id="A0AA38GMU9"/>
<dbReference type="InterPro" id="IPR045865">
    <property type="entry name" value="ACT-like_dom_sf"/>
</dbReference>
<dbReference type="Pfam" id="PF01842">
    <property type="entry name" value="ACT"/>
    <property type="match status" value="1"/>
</dbReference>
<reference evidence="3 4" key="1">
    <citation type="journal article" date="2021" name="Nat. Plants">
        <title>The Taxus genome provides insights into paclitaxel biosynthesis.</title>
        <authorList>
            <person name="Xiong X."/>
            <person name="Gou J."/>
            <person name="Liao Q."/>
            <person name="Li Y."/>
            <person name="Zhou Q."/>
            <person name="Bi G."/>
            <person name="Li C."/>
            <person name="Du R."/>
            <person name="Wang X."/>
            <person name="Sun T."/>
            <person name="Guo L."/>
            <person name="Liang H."/>
            <person name="Lu P."/>
            <person name="Wu Y."/>
            <person name="Zhang Z."/>
            <person name="Ro D.K."/>
            <person name="Shang Y."/>
            <person name="Huang S."/>
            <person name="Yan J."/>
        </authorList>
    </citation>
    <scope>NUCLEOTIDE SEQUENCE [LARGE SCALE GENOMIC DNA]</scope>
    <source>
        <strain evidence="3">Ta-2019</strain>
    </source>
</reference>
<organism evidence="3 4">
    <name type="scientific">Taxus chinensis</name>
    <name type="common">Chinese yew</name>
    <name type="synonym">Taxus wallichiana var. chinensis</name>
    <dbReference type="NCBI Taxonomy" id="29808"/>
    <lineage>
        <taxon>Eukaryota</taxon>
        <taxon>Viridiplantae</taxon>
        <taxon>Streptophyta</taxon>
        <taxon>Embryophyta</taxon>
        <taxon>Tracheophyta</taxon>
        <taxon>Spermatophyta</taxon>
        <taxon>Pinopsida</taxon>
        <taxon>Pinidae</taxon>
        <taxon>Conifers II</taxon>
        <taxon>Cupressales</taxon>
        <taxon>Taxaceae</taxon>
        <taxon>Taxus</taxon>
    </lineage>
</organism>
<gene>
    <name evidence="3" type="ORF">KI387_005056</name>
</gene>
<protein>
    <recommendedName>
        <fullName evidence="2">ACT domain-containing protein</fullName>
    </recommendedName>
</protein>
<dbReference type="SUPFAM" id="SSF55021">
    <property type="entry name" value="ACT-like"/>
    <property type="match status" value="3"/>
</dbReference>
<sequence>MEWFDHVDLDNEYDKLRIRMNPPRVVIDNEACEDATLVKVDSANIHGILLEVVQVLADFDLIIPKAYISSLGGWFMDVFHVTDKNGNKLTDEGLINDIQQSLGTNACLLPLLRRSVGVEAASEHTAIEMTGTDRPGLLSEVFAVLTDLGCNVVEAEVWTHNTRVACILYVTDKATGATIRDQERLSTIKKLLSKVIKRDNDIRSAKTVVSMGITHTERRLHQMMFADRDFERMDRVETLCDNDRPLVTVHNCDEKGYSVVSVRCKDRAKLLFDIVCTLTDMQYVVYHASVNSQGPEAYQEHYIRHTDGRALNSEAERQRVIQCLEAAIERRVSEGLRLELCKSNHVGLLCDATRVFRENGLSVTRAEIPNRGEKGVNVFYVTDAARNFVDFKTVEAVRQEIGKTVLQVKENSMHVKSTPKGSKS</sequence>
<dbReference type="Proteomes" id="UP000824469">
    <property type="component" value="Unassembled WGS sequence"/>
</dbReference>
<proteinExistence type="predicted"/>
<dbReference type="CDD" id="cd04895">
    <property type="entry name" value="ACT_ACR_1"/>
    <property type="match status" value="1"/>
</dbReference>
<name>A0AA38GMU9_TAXCH</name>
<dbReference type="CDD" id="cd04925">
    <property type="entry name" value="ACT_ACR_2"/>
    <property type="match status" value="1"/>
</dbReference>
<dbReference type="InterPro" id="IPR040217">
    <property type="entry name" value="ACR1-12"/>
</dbReference>
<feature type="non-terminal residue" evidence="3">
    <location>
        <position position="424"/>
    </location>
</feature>
<dbReference type="Gene3D" id="3.30.70.260">
    <property type="match status" value="1"/>
</dbReference>
<evidence type="ECO:0000313" key="4">
    <source>
        <dbReference type="Proteomes" id="UP000824469"/>
    </source>
</evidence>
<feature type="domain" description="ACT" evidence="2">
    <location>
        <begin position="37"/>
        <end position="116"/>
    </location>
</feature>
<dbReference type="InterPro" id="IPR002912">
    <property type="entry name" value="ACT_dom"/>
</dbReference>
<dbReference type="PANTHER" id="PTHR31096:SF22">
    <property type="entry name" value="ACT DOMAIN-CONTAINING PROTEIN ACR4"/>
    <property type="match status" value="1"/>
</dbReference>
<feature type="domain" description="ACT" evidence="2">
    <location>
        <begin position="126"/>
        <end position="203"/>
    </location>
</feature>
<evidence type="ECO:0000256" key="1">
    <source>
        <dbReference type="ARBA" id="ARBA00022737"/>
    </source>
</evidence>
<dbReference type="EMBL" id="JAHRHJ020000002">
    <property type="protein sequence ID" value="KAH9324878.1"/>
    <property type="molecule type" value="Genomic_DNA"/>
</dbReference>
<dbReference type="PROSITE" id="PS51671">
    <property type="entry name" value="ACT"/>
    <property type="match status" value="3"/>
</dbReference>
<dbReference type="OMA" id="IDNEACE"/>